<evidence type="ECO:0000313" key="2">
    <source>
        <dbReference type="Proteomes" id="UP000475582"/>
    </source>
</evidence>
<dbReference type="OrthoDB" id="9809529at2"/>
<evidence type="ECO:0000313" key="1">
    <source>
        <dbReference type="EMBL" id="MTV39073.1"/>
    </source>
</evidence>
<dbReference type="InterPro" id="IPR036388">
    <property type="entry name" value="WH-like_DNA-bd_sf"/>
</dbReference>
<dbReference type="Proteomes" id="UP000475582">
    <property type="component" value="Unassembled WGS sequence"/>
</dbReference>
<sequence>MDNKAYHSDPEIMGGAPVFRGASVPVSCLFACLETGQSIDAFLDQYPTVPREVAISLLNSAQQLLEEDAYFSAELAR</sequence>
<proteinExistence type="predicted"/>
<dbReference type="AlphaFoldDB" id="A0A6L6PJC4"/>
<dbReference type="InterPro" id="IPR007367">
    <property type="entry name" value="DUF433"/>
</dbReference>
<accession>A0A6L6PJC4</accession>
<reference evidence="1 2" key="1">
    <citation type="submission" date="2019-11" db="EMBL/GenBank/DDBJ databases">
        <title>Type strains purchased from KCTC, JCM and DSMZ.</title>
        <authorList>
            <person name="Lu H."/>
        </authorList>
    </citation>
    <scope>NUCLEOTIDE SEQUENCE [LARGE SCALE GENOMIC DNA]</scope>
    <source>
        <strain evidence="1 2">KCTC 22382</strain>
    </source>
</reference>
<protein>
    <submittedName>
        <fullName evidence="1">DUF433 domain-containing protein</fullName>
    </submittedName>
</protein>
<organism evidence="1 2">
    <name type="scientific">Duganella radicis</name>
    <dbReference type="NCBI Taxonomy" id="551988"/>
    <lineage>
        <taxon>Bacteria</taxon>
        <taxon>Pseudomonadati</taxon>
        <taxon>Pseudomonadota</taxon>
        <taxon>Betaproteobacteria</taxon>
        <taxon>Burkholderiales</taxon>
        <taxon>Oxalobacteraceae</taxon>
        <taxon>Telluria group</taxon>
        <taxon>Duganella</taxon>
    </lineage>
</organism>
<comment type="caution">
    <text evidence="1">The sequence shown here is derived from an EMBL/GenBank/DDBJ whole genome shotgun (WGS) entry which is preliminary data.</text>
</comment>
<keyword evidence="2" id="KW-1185">Reference proteome</keyword>
<dbReference type="SUPFAM" id="SSF46689">
    <property type="entry name" value="Homeodomain-like"/>
    <property type="match status" value="1"/>
</dbReference>
<dbReference type="EMBL" id="WNKY01000016">
    <property type="protein sequence ID" value="MTV39073.1"/>
    <property type="molecule type" value="Genomic_DNA"/>
</dbReference>
<gene>
    <name evidence="1" type="ORF">GM676_15970</name>
</gene>
<dbReference type="Pfam" id="PF04255">
    <property type="entry name" value="DUF433"/>
    <property type="match status" value="1"/>
</dbReference>
<dbReference type="Gene3D" id="1.10.10.10">
    <property type="entry name" value="Winged helix-like DNA-binding domain superfamily/Winged helix DNA-binding domain"/>
    <property type="match status" value="1"/>
</dbReference>
<name>A0A6L6PJC4_9BURK</name>
<dbReference type="InterPro" id="IPR009057">
    <property type="entry name" value="Homeodomain-like_sf"/>
</dbReference>